<evidence type="ECO:0000313" key="3">
    <source>
        <dbReference type="Proteomes" id="UP000319769"/>
    </source>
</evidence>
<feature type="region of interest" description="Disordered" evidence="1">
    <location>
        <begin position="115"/>
        <end position="137"/>
    </location>
</feature>
<accession>A0A5N0UNV9</accession>
<dbReference type="RefSeq" id="WP_144753035.1">
    <property type="nucleotide sequence ID" value="NZ_VMNW02000088.1"/>
</dbReference>
<dbReference type="EMBL" id="VMNW02000088">
    <property type="protein sequence ID" value="KAA9152405.1"/>
    <property type="molecule type" value="Genomic_DNA"/>
</dbReference>
<name>A0A5N0UNV9_9PSEU</name>
<dbReference type="Gene3D" id="1.10.287.1060">
    <property type="entry name" value="ESAT-6-like"/>
    <property type="match status" value="1"/>
</dbReference>
<sequence length="404" mass="42034">MSLDIRVEADPASMRATVAWLRSAGTAVDGAANQSVSARTSSLDGWDGDASDTFRHTMGNLTPKIDALRDGFGGAANAIEGHANDIDTVKARMQQARDLAAAAGLEITDQVINDPGPAPPQPVPVPHNTAETPAEAGTRSMSELDWSDWVGKAKAYADASAVVTEGREIENDPQQLLLSYLQNVSEKWHINAADFTTGLAAGFISRQSAWKTTAAKFTGIADELAGLSKDVSRGAAQQADDVIASLITRAQAKVAADHANASRIGTWLDSLPDAARKILTLELGDFVPKNAPYLRSATAVIKKVPVVGTALTGGSILLDVSEGKDATTSIVSNTGGLVAGAWAGAAAGAAIGGPAGALVGFLVSTGTGWAIEEFMSPDAQKVLEEMKNPQVQDGLPWYLQNPLR</sequence>
<evidence type="ECO:0000313" key="2">
    <source>
        <dbReference type="EMBL" id="KAA9152405.1"/>
    </source>
</evidence>
<dbReference type="SUPFAM" id="SSF140453">
    <property type="entry name" value="EsxAB dimer-like"/>
    <property type="match status" value="1"/>
</dbReference>
<evidence type="ECO:0000256" key="1">
    <source>
        <dbReference type="SAM" id="MobiDB-lite"/>
    </source>
</evidence>
<comment type="caution">
    <text evidence="2">The sequence shown here is derived from an EMBL/GenBank/DDBJ whole genome shotgun (WGS) entry which is preliminary data.</text>
</comment>
<feature type="compositionally biased region" description="Pro residues" evidence="1">
    <location>
        <begin position="116"/>
        <end position="125"/>
    </location>
</feature>
<dbReference type="OrthoDB" id="3296722at2"/>
<reference evidence="2" key="1">
    <citation type="submission" date="2019-09" db="EMBL/GenBank/DDBJ databases">
        <authorList>
            <person name="Teo W.F.A."/>
            <person name="Duangmal K."/>
        </authorList>
    </citation>
    <scope>NUCLEOTIDE SEQUENCE [LARGE SCALE GENOMIC DNA]</scope>
    <source>
        <strain evidence="2">K81G1</strain>
    </source>
</reference>
<protein>
    <submittedName>
        <fullName evidence="2">Uncharacterized protein</fullName>
    </submittedName>
</protein>
<dbReference type="InterPro" id="IPR036689">
    <property type="entry name" value="ESAT-6-like_sf"/>
</dbReference>
<proteinExistence type="predicted"/>
<keyword evidence="3" id="KW-1185">Reference proteome</keyword>
<dbReference type="Proteomes" id="UP000319769">
    <property type="component" value="Unassembled WGS sequence"/>
</dbReference>
<gene>
    <name evidence="2" type="ORF">FPZ12_036960</name>
</gene>
<dbReference type="AlphaFoldDB" id="A0A5N0UNV9"/>
<organism evidence="2 3">
    <name type="scientific">Amycolatopsis acidicola</name>
    <dbReference type="NCBI Taxonomy" id="2596893"/>
    <lineage>
        <taxon>Bacteria</taxon>
        <taxon>Bacillati</taxon>
        <taxon>Actinomycetota</taxon>
        <taxon>Actinomycetes</taxon>
        <taxon>Pseudonocardiales</taxon>
        <taxon>Pseudonocardiaceae</taxon>
        <taxon>Amycolatopsis</taxon>
    </lineage>
</organism>